<evidence type="ECO:0000256" key="2">
    <source>
        <dbReference type="ARBA" id="ARBA00011915"/>
    </source>
</evidence>
<dbReference type="SUPFAM" id="SSF52096">
    <property type="entry name" value="ClpP/crotonase"/>
    <property type="match status" value="1"/>
</dbReference>
<keyword evidence="3 5" id="KW-0378">Hydrolase</keyword>
<comment type="catalytic activity">
    <reaction evidence="1">
        <text>3-hydroxy-2-methylpropanoyl-CoA + H2O = 3-hydroxy-2-methylpropanoate + CoA + H(+)</text>
        <dbReference type="Rhea" id="RHEA:20888"/>
        <dbReference type="ChEBI" id="CHEBI:11805"/>
        <dbReference type="ChEBI" id="CHEBI:15377"/>
        <dbReference type="ChEBI" id="CHEBI:15378"/>
        <dbReference type="ChEBI" id="CHEBI:57287"/>
        <dbReference type="ChEBI" id="CHEBI:57340"/>
        <dbReference type="EC" id="3.1.2.4"/>
    </reaction>
</comment>
<evidence type="ECO:0000313" key="6">
    <source>
        <dbReference type="Proteomes" id="UP001218218"/>
    </source>
</evidence>
<dbReference type="EMBL" id="JARIHO010000075">
    <property type="protein sequence ID" value="KAJ7311526.1"/>
    <property type="molecule type" value="Genomic_DNA"/>
</dbReference>
<dbReference type="InterPro" id="IPR032259">
    <property type="entry name" value="HIBYL-CoA-H"/>
</dbReference>
<sequence length="493" mass="54383">MLAASRRLMSRSSSALNRTRAITKQMSGAAGTKPPSDADAEPAVRFESTLGLRTYVLNRPKKLNALNDEMLNLLRPKIEEWDNAELAQVIVGTGAGRAFCAGGDVEGVVKYAADEATRHKALDFFKREFDLDYLLSTLSKPYVAVLDGHTMGGGVGLAANAPFRVATEKTVFSMPETKIGYCPDVGSSHFMSRLDGELGTYLALTSDTLTGRAVFEHGFATHYIPSRRVPILLERLSTLETTDKAAIDRTLEELSSEREPEEPPAPFTDVKRVAIDVAFRHDRVERIIAELEMFAMDSDPEISQWATNTLATLHERSPTSLKVALKAIRLGKTQSLVEALNMELKIATAFCNGASPDFASGVTALLIAKPRAQPVWQPASLEEVTEEIVNRFFSPHSQFIQNAPTVTDLQAGRGATERFSYTLPTENEIRDVITGVDPDSGTMGYTVDDLLEYFHDSRRGKIGINEKVLEVVRRKTTVVDNDDGNFVWLRWNP</sequence>
<dbReference type="PANTHER" id="PTHR43176">
    <property type="entry name" value="3-HYDROXYISOBUTYRYL-COA HYDROLASE-RELATED"/>
    <property type="match status" value="1"/>
</dbReference>
<gene>
    <name evidence="5" type="ORF">DFH08DRAFT_1045481</name>
</gene>
<reference evidence="5" key="1">
    <citation type="submission" date="2023-03" db="EMBL/GenBank/DDBJ databases">
        <title>Massive genome expansion in bonnet fungi (Mycena s.s.) driven by repeated elements and novel gene families across ecological guilds.</title>
        <authorList>
            <consortium name="Lawrence Berkeley National Laboratory"/>
            <person name="Harder C.B."/>
            <person name="Miyauchi S."/>
            <person name="Viragh M."/>
            <person name="Kuo A."/>
            <person name="Thoen E."/>
            <person name="Andreopoulos B."/>
            <person name="Lu D."/>
            <person name="Skrede I."/>
            <person name="Drula E."/>
            <person name="Henrissat B."/>
            <person name="Morin E."/>
            <person name="Kohler A."/>
            <person name="Barry K."/>
            <person name="LaButti K."/>
            <person name="Morin E."/>
            <person name="Salamov A."/>
            <person name="Lipzen A."/>
            <person name="Mereny Z."/>
            <person name="Hegedus B."/>
            <person name="Baldrian P."/>
            <person name="Stursova M."/>
            <person name="Weitz H."/>
            <person name="Taylor A."/>
            <person name="Grigoriev I.V."/>
            <person name="Nagy L.G."/>
            <person name="Martin F."/>
            <person name="Kauserud H."/>
        </authorList>
    </citation>
    <scope>NUCLEOTIDE SEQUENCE</scope>
    <source>
        <strain evidence="5">CBHHK002</strain>
    </source>
</reference>
<dbReference type="InterPro" id="IPR029045">
    <property type="entry name" value="ClpP/crotonase-like_dom_sf"/>
</dbReference>
<dbReference type="GO" id="GO:0006574">
    <property type="term" value="P:L-valine catabolic process"/>
    <property type="evidence" value="ECO:0007669"/>
    <property type="project" value="TreeGrafter"/>
</dbReference>
<evidence type="ECO:0000256" key="3">
    <source>
        <dbReference type="ARBA" id="ARBA00022801"/>
    </source>
</evidence>
<dbReference type="NCBIfam" id="NF004127">
    <property type="entry name" value="PRK05617.1"/>
    <property type="match status" value="1"/>
</dbReference>
<evidence type="ECO:0000259" key="4">
    <source>
        <dbReference type="Pfam" id="PF16113"/>
    </source>
</evidence>
<evidence type="ECO:0000313" key="5">
    <source>
        <dbReference type="EMBL" id="KAJ7311526.1"/>
    </source>
</evidence>
<dbReference type="GO" id="GO:0005739">
    <property type="term" value="C:mitochondrion"/>
    <property type="evidence" value="ECO:0007669"/>
    <property type="project" value="TreeGrafter"/>
</dbReference>
<dbReference type="AlphaFoldDB" id="A0AAD6Z8I8"/>
<dbReference type="PANTHER" id="PTHR43176:SF3">
    <property type="entry name" value="3-HYDROXYISOBUTYRYL-COA HYDROLASE, MITOCHONDRIAL"/>
    <property type="match status" value="1"/>
</dbReference>
<dbReference type="Gene3D" id="3.90.226.10">
    <property type="entry name" value="2-enoyl-CoA Hydratase, Chain A, domain 1"/>
    <property type="match status" value="1"/>
</dbReference>
<dbReference type="GO" id="GO:0003860">
    <property type="term" value="F:3-hydroxyisobutyryl-CoA hydrolase activity"/>
    <property type="evidence" value="ECO:0007669"/>
    <property type="project" value="UniProtKB-EC"/>
</dbReference>
<dbReference type="CDD" id="cd06558">
    <property type="entry name" value="crotonase-like"/>
    <property type="match status" value="1"/>
</dbReference>
<dbReference type="InterPro" id="IPR045004">
    <property type="entry name" value="ECH_dom"/>
</dbReference>
<name>A0AAD6Z8I8_9AGAR</name>
<dbReference type="EC" id="3.1.2.4" evidence="2"/>
<comment type="caution">
    <text evidence="5">The sequence shown here is derived from an EMBL/GenBank/DDBJ whole genome shotgun (WGS) entry which is preliminary data.</text>
</comment>
<feature type="domain" description="Enoyl-CoA hydratase/isomerase" evidence="4">
    <location>
        <begin position="53"/>
        <end position="393"/>
    </location>
</feature>
<organism evidence="5 6">
    <name type="scientific">Mycena albidolilacea</name>
    <dbReference type="NCBI Taxonomy" id="1033008"/>
    <lineage>
        <taxon>Eukaryota</taxon>
        <taxon>Fungi</taxon>
        <taxon>Dikarya</taxon>
        <taxon>Basidiomycota</taxon>
        <taxon>Agaricomycotina</taxon>
        <taxon>Agaricomycetes</taxon>
        <taxon>Agaricomycetidae</taxon>
        <taxon>Agaricales</taxon>
        <taxon>Marasmiineae</taxon>
        <taxon>Mycenaceae</taxon>
        <taxon>Mycena</taxon>
    </lineage>
</organism>
<dbReference type="Pfam" id="PF16113">
    <property type="entry name" value="ECH_2"/>
    <property type="match status" value="1"/>
</dbReference>
<keyword evidence="6" id="KW-1185">Reference proteome</keyword>
<evidence type="ECO:0000256" key="1">
    <source>
        <dbReference type="ARBA" id="ARBA00001709"/>
    </source>
</evidence>
<accession>A0AAD6Z8I8</accession>
<dbReference type="Proteomes" id="UP001218218">
    <property type="component" value="Unassembled WGS sequence"/>
</dbReference>
<protein>
    <recommendedName>
        <fullName evidence="2">3-hydroxyisobutyryl-CoA hydrolase</fullName>
        <ecNumber evidence="2">3.1.2.4</ecNumber>
    </recommendedName>
</protein>
<proteinExistence type="predicted"/>